<dbReference type="InterPro" id="IPR006461">
    <property type="entry name" value="PLAC_motif_containing"/>
</dbReference>
<reference evidence="2" key="1">
    <citation type="journal article" date="2020" name="bioRxiv">
        <title>Comparative genomics of Chlamydomonas.</title>
        <authorList>
            <person name="Craig R.J."/>
            <person name="Hasan A.R."/>
            <person name="Ness R.W."/>
            <person name="Keightley P.D."/>
        </authorList>
    </citation>
    <scope>NUCLEOTIDE SEQUENCE</scope>
    <source>
        <strain evidence="2">CCAP 11/173</strain>
    </source>
</reference>
<dbReference type="Proteomes" id="UP000613740">
    <property type="component" value="Unassembled WGS sequence"/>
</dbReference>
<evidence type="ECO:0000313" key="3">
    <source>
        <dbReference type="Proteomes" id="UP000613740"/>
    </source>
</evidence>
<dbReference type="OrthoDB" id="529328at2759"/>
<dbReference type="NCBIfam" id="TIGR01571">
    <property type="entry name" value="A_thal_Cys_rich"/>
    <property type="match status" value="1"/>
</dbReference>
<keyword evidence="3" id="KW-1185">Reference proteome</keyword>
<dbReference type="EMBL" id="JAEHOD010000002">
    <property type="protein sequence ID" value="KAG2454278.1"/>
    <property type="molecule type" value="Genomic_DNA"/>
</dbReference>
<evidence type="ECO:0000256" key="1">
    <source>
        <dbReference type="SAM" id="MobiDB-lite"/>
    </source>
</evidence>
<feature type="region of interest" description="Disordered" evidence="1">
    <location>
        <begin position="93"/>
        <end position="114"/>
    </location>
</feature>
<protein>
    <submittedName>
        <fullName evidence="2">Uncharacterized protein</fullName>
    </submittedName>
</protein>
<organism evidence="2 3">
    <name type="scientific">Chlamydomonas schloesseri</name>
    <dbReference type="NCBI Taxonomy" id="2026947"/>
    <lineage>
        <taxon>Eukaryota</taxon>
        <taxon>Viridiplantae</taxon>
        <taxon>Chlorophyta</taxon>
        <taxon>core chlorophytes</taxon>
        <taxon>Chlorophyceae</taxon>
        <taxon>CS clade</taxon>
        <taxon>Chlamydomonadales</taxon>
        <taxon>Chlamydomonadaceae</taxon>
        <taxon>Chlamydomonas</taxon>
    </lineage>
</organism>
<accession>A0A835WW53</accession>
<name>A0A835WW53_9CHLO</name>
<dbReference type="PANTHER" id="PTHR15907">
    <property type="entry name" value="DUF614 FAMILY PROTEIN-RELATED"/>
    <property type="match status" value="1"/>
</dbReference>
<evidence type="ECO:0000313" key="2">
    <source>
        <dbReference type="EMBL" id="KAG2454278.1"/>
    </source>
</evidence>
<proteinExistence type="predicted"/>
<comment type="caution">
    <text evidence="2">The sequence shown here is derived from an EMBL/GenBank/DDBJ whole genome shotgun (WGS) entry which is preliminary data.</text>
</comment>
<gene>
    <name evidence="2" type="ORF">HYH02_001309</name>
</gene>
<dbReference type="Pfam" id="PF04749">
    <property type="entry name" value="PLAC8"/>
    <property type="match status" value="1"/>
</dbReference>
<dbReference type="AlphaFoldDB" id="A0A835WW53"/>
<sequence length="114" mass="12210">MYGKYGELMPPTVCCGGSCEGSCWALYGLHVLHVPCVLQMQARGHLRSKYNIPGSACEDFCITWWCSRCAMCQEYRECKIRGLGPGGVEQGTAAAMGAPPAPQAIDPAAPANKQ</sequence>